<dbReference type="InterPro" id="IPR053842">
    <property type="entry name" value="NikA-like"/>
</dbReference>
<organism evidence="1 2">
    <name type="scientific">Mucilaginibacter psychrotolerans</name>
    <dbReference type="NCBI Taxonomy" id="1524096"/>
    <lineage>
        <taxon>Bacteria</taxon>
        <taxon>Pseudomonadati</taxon>
        <taxon>Bacteroidota</taxon>
        <taxon>Sphingobacteriia</taxon>
        <taxon>Sphingobacteriales</taxon>
        <taxon>Sphingobacteriaceae</taxon>
        <taxon>Mucilaginibacter</taxon>
    </lineage>
</organism>
<evidence type="ECO:0000313" key="2">
    <source>
        <dbReference type="Proteomes" id="UP000297540"/>
    </source>
</evidence>
<dbReference type="Pfam" id="PF21983">
    <property type="entry name" value="NikA-like"/>
    <property type="match status" value="1"/>
</dbReference>
<sequence>MERQMKRTPKNGGEKRDAVFRFRVSLAEKKIIEQNAAREGMSVSDYIRKKADEASGGFDRNTLIRLLAETGKQGSNLNQIAKAMNIWVNTGNDPRIPPGMLRHCIDEITRLSREIMEVIKYGYRRKNQG</sequence>
<dbReference type="AlphaFoldDB" id="A0A4Y8SHN5"/>
<gene>
    <name evidence="1" type="primary">mobC</name>
    <name evidence="1" type="ORF">E2R66_10070</name>
</gene>
<dbReference type="Proteomes" id="UP000297540">
    <property type="component" value="Unassembled WGS sequence"/>
</dbReference>
<evidence type="ECO:0000313" key="1">
    <source>
        <dbReference type="EMBL" id="TFF37926.1"/>
    </source>
</evidence>
<comment type="caution">
    <text evidence="1">The sequence shown here is derived from an EMBL/GenBank/DDBJ whole genome shotgun (WGS) entry which is preliminary data.</text>
</comment>
<reference evidence="1 2" key="1">
    <citation type="journal article" date="2017" name="Int. J. Syst. Evol. Microbiol.">
        <title>Mucilaginibacterpsychrotolerans sp. nov., isolated from peatlands.</title>
        <authorList>
            <person name="Deng Y."/>
            <person name="Shen L."/>
            <person name="Xu B."/>
            <person name="Liu Y."/>
            <person name="Gu Z."/>
            <person name="Liu H."/>
            <person name="Zhou Y."/>
        </authorList>
    </citation>
    <scope>NUCLEOTIDE SEQUENCE [LARGE SCALE GENOMIC DNA]</scope>
    <source>
        <strain evidence="1 2">NH7-4</strain>
    </source>
</reference>
<protein>
    <submittedName>
        <fullName evidence="1">Plasmid mobilization relaxosome protein MobC</fullName>
    </submittedName>
</protein>
<accession>A0A4Y8SHN5</accession>
<dbReference type="EMBL" id="SOZE01000008">
    <property type="protein sequence ID" value="TFF37926.1"/>
    <property type="molecule type" value="Genomic_DNA"/>
</dbReference>
<keyword evidence="2" id="KW-1185">Reference proteome</keyword>
<proteinExistence type="predicted"/>
<name>A0A4Y8SHN5_9SPHI</name>
<dbReference type="OrthoDB" id="681025at2"/>
<dbReference type="RefSeq" id="WP_134737920.1">
    <property type="nucleotide sequence ID" value="NZ_SOZE01000008.1"/>
</dbReference>